<dbReference type="Proteomes" id="UP000054018">
    <property type="component" value="Unassembled WGS sequence"/>
</dbReference>
<feature type="transmembrane region" description="Helical" evidence="1">
    <location>
        <begin position="75"/>
        <end position="99"/>
    </location>
</feature>
<dbReference type="HOGENOM" id="CLU_1870068_0_0_1"/>
<proteinExistence type="predicted"/>
<dbReference type="EMBL" id="KN833718">
    <property type="protein sequence ID" value="KIK24232.1"/>
    <property type="molecule type" value="Genomic_DNA"/>
</dbReference>
<name>A0A0C9ZPI1_9AGAM</name>
<evidence type="ECO:0000313" key="3">
    <source>
        <dbReference type="Proteomes" id="UP000054018"/>
    </source>
</evidence>
<dbReference type="OrthoDB" id="2986975at2759"/>
<protein>
    <submittedName>
        <fullName evidence="2">Uncharacterized protein</fullName>
    </submittedName>
</protein>
<feature type="non-terminal residue" evidence="2">
    <location>
        <position position="1"/>
    </location>
</feature>
<reference evidence="3" key="2">
    <citation type="submission" date="2015-01" db="EMBL/GenBank/DDBJ databases">
        <title>Evolutionary Origins and Diversification of the Mycorrhizal Mutualists.</title>
        <authorList>
            <consortium name="DOE Joint Genome Institute"/>
            <consortium name="Mycorrhizal Genomics Consortium"/>
            <person name="Kohler A."/>
            <person name="Kuo A."/>
            <person name="Nagy L.G."/>
            <person name="Floudas D."/>
            <person name="Copeland A."/>
            <person name="Barry K.W."/>
            <person name="Cichocki N."/>
            <person name="Veneault-Fourrey C."/>
            <person name="LaButti K."/>
            <person name="Lindquist E.A."/>
            <person name="Lipzen A."/>
            <person name="Lundell T."/>
            <person name="Morin E."/>
            <person name="Murat C."/>
            <person name="Riley R."/>
            <person name="Ohm R."/>
            <person name="Sun H."/>
            <person name="Tunlid A."/>
            <person name="Henrissat B."/>
            <person name="Grigoriev I.V."/>
            <person name="Hibbett D.S."/>
            <person name="Martin F."/>
        </authorList>
    </citation>
    <scope>NUCLEOTIDE SEQUENCE [LARGE SCALE GENOMIC DNA]</scope>
    <source>
        <strain evidence="3">441</strain>
    </source>
</reference>
<keyword evidence="1" id="KW-0472">Membrane</keyword>
<sequence length="137" mass="15741">LPGLDPSVVPVELVSKSHHICYKNSKGMNMTHTIKLHQFPMTNAYMFTDYQAQGQTIPYLIVDIAKPPSSRLNLFNLYVCLRLYICIQLISIMVVLTLLSHVVEFTLYMCSTALPCWAKQGFCHHLQHFPELKLCWV</sequence>
<organism evidence="2 3">
    <name type="scientific">Pisolithus microcarpus 441</name>
    <dbReference type="NCBI Taxonomy" id="765257"/>
    <lineage>
        <taxon>Eukaryota</taxon>
        <taxon>Fungi</taxon>
        <taxon>Dikarya</taxon>
        <taxon>Basidiomycota</taxon>
        <taxon>Agaricomycotina</taxon>
        <taxon>Agaricomycetes</taxon>
        <taxon>Agaricomycetidae</taxon>
        <taxon>Boletales</taxon>
        <taxon>Sclerodermatineae</taxon>
        <taxon>Pisolithaceae</taxon>
        <taxon>Pisolithus</taxon>
    </lineage>
</organism>
<dbReference type="AlphaFoldDB" id="A0A0C9ZPI1"/>
<keyword evidence="1" id="KW-1133">Transmembrane helix</keyword>
<accession>A0A0C9ZPI1</accession>
<gene>
    <name evidence="2" type="ORF">PISMIDRAFT_98899</name>
</gene>
<keyword evidence="1" id="KW-0812">Transmembrane</keyword>
<keyword evidence="3" id="KW-1185">Reference proteome</keyword>
<reference evidence="2 3" key="1">
    <citation type="submission" date="2014-04" db="EMBL/GenBank/DDBJ databases">
        <authorList>
            <consortium name="DOE Joint Genome Institute"/>
            <person name="Kuo A."/>
            <person name="Kohler A."/>
            <person name="Costa M.D."/>
            <person name="Nagy L.G."/>
            <person name="Floudas D."/>
            <person name="Copeland A."/>
            <person name="Barry K.W."/>
            <person name="Cichocki N."/>
            <person name="Veneault-Fourrey C."/>
            <person name="LaButti K."/>
            <person name="Lindquist E.A."/>
            <person name="Lipzen A."/>
            <person name="Lundell T."/>
            <person name="Morin E."/>
            <person name="Murat C."/>
            <person name="Sun H."/>
            <person name="Tunlid A."/>
            <person name="Henrissat B."/>
            <person name="Grigoriev I.V."/>
            <person name="Hibbett D.S."/>
            <person name="Martin F."/>
            <person name="Nordberg H.P."/>
            <person name="Cantor M.N."/>
            <person name="Hua S.X."/>
        </authorList>
    </citation>
    <scope>NUCLEOTIDE SEQUENCE [LARGE SCALE GENOMIC DNA]</scope>
    <source>
        <strain evidence="2 3">441</strain>
    </source>
</reference>
<evidence type="ECO:0000313" key="2">
    <source>
        <dbReference type="EMBL" id="KIK24232.1"/>
    </source>
</evidence>
<evidence type="ECO:0000256" key="1">
    <source>
        <dbReference type="SAM" id="Phobius"/>
    </source>
</evidence>